<sequence length="457" mass="49772">MSPNVLLITCDDLAADSTGSLGGVAGLTPHLDDLAARGVVFEEAHVAVAVCQPSRSAMLTGLLPHRNGSRGFEPIADGVPVLTDALRPLGFSCGILGKVEHVQPETRFGWDYVRGRRDLADGRDAAAYAAAAGEFWARSAGRPWFLLANAHDPHRPFAGSDEEREFYPEAVREEFPAPSRTFTPAEVDVPGHLPDLPEVRREIAEYHSSVRRLDDVVGALLAELGASGQAQDTIVVFTSDHGMPLPFAKANCYHQSTRTPLVVLDPTRPRAQPRVGGGFVSTLDLVPTLCAAVGADAPEGLDGVDLLPLVTGGDRSALRPQITTSFHATSAGTRYEMRALHTATHSYVWNPWTSQDLDYRAESMWGRTWTAMQEAAATDPAVAERVRTYLRRSPEELFDRRTDPDSVHDLVDVPAARQELEGMRERLLDLLREQGDPLAEAFARHLAEVRDRAGVQS</sequence>
<dbReference type="PANTHER" id="PTHR42693">
    <property type="entry name" value="ARYLSULFATASE FAMILY MEMBER"/>
    <property type="match status" value="1"/>
</dbReference>
<dbReference type="InterPro" id="IPR050738">
    <property type="entry name" value="Sulfatase"/>
</dbReference>
<dbReference type="InterPro" id="IPR017850">
    <property type="entry name" value="Alkaline_phosphatase_core_sf"/>
</dbReference>
<accession>A0ABV4GYJ6</accession>
<keyword evidence="2" id="KW-0378">Hydrolase</keyword>
<keyword evidence="5" id="KW-1185">Reference proteome</keyword>
<comment type="similarity">
    <text evidence="1">Belongs to the sulfatase family.</text>
</comment>
<dbReference type="PANTHER" id="PTHR42693:SF53">
    <property type="entry name" value="ENDO-4-O-SULFATASE"/>
    <property type="match status" value="1"/>
</dbReference>
<evidence type="ECO:0000313" key="4">
    <source>
        <dbReference type="EMBL" id="MEZ0164387.1"/>
    </source>
</evidence>
<dbReference type="Gene3D" id="3.40.720.10">
    <property type="entry name" value="Alkaline Phosphatase, subunit A"/>
    <property type="match status" value="1"/>
</dbReference>
<dbReference type="CDD" id="cd16027">
    <property type="entry name" value="SGSH"/>
    <property type="match status" value="1"/>
</dbReference>
<feature type="domain" description="Sulfatase N-terminal" evidence="3">
    <location>
        <begin position="3"/>
        <end position="294"/>
    </location>
</feature>
<protein>
    <submittedName>
        <fullName evidence="4">Sulfatase</fullName>
    </submittedName>
</protein>
<dbReference type="Pfam" id="PF00884">
    <property type="entry name" value="Sulfatase"/>
    <property type="match status" value="1"/>
</dbReference>
<dbReference type="Proteomes" id="UP001565927">
    <property type="component" value="Unassembled WGS sequence"/>
</dbReference>
<reference evidence="4 5" key="1">
    <citation type="submission" date="2024-07" db="EMBL/GenBank/DDBJ databases">
        <authorList>
            <person name="Thanompreechachai J."/>
            <person name="Duangmal K."/>
        </authorList>
    </citation>
    <scope>NUCLEOTIDE SEQUENCE [LARGE SCALE GENOMIC DNA]</scope>
    <source>
        <strain evidence="4 5">LSe6-4</strain>
    </source>
</reference>
<evidence type="ECO:0000259" key="3">
    <source>
        <dbReference type="Pfam" id="PF00884"/>
    </source>
</evidence>
<dbReference type="InterPro" id="IPR000917">
    <property type="entry name" value="Sulfatase_N"/>
</dbReference>
<dbReference type="SUPFAM" id="SSF53649">
    <property type="entry name" value="Alkaline phosphatase-like"/>
    <property type="match status" value="1"/>
</dbReference>
<name>A0ABV4GYJ6_9ACTN</name>
<organism evidence="4 5">
    <name type="scientific">Kineococcus halophytocola</name>
    <dbReference type="NCBI Taxonomy" id="3234027"/>
    <lineage>
        <taxon>Bacteria</taxon>
        <taxon>Bacillati</taxon>
        <taxon>Actinomycetota</taxon>
        <taxon>Actinomycetes</taxon>
        <taxon>Kineosporiales</taxon>
        <taxon>Kineosporiaceae</taxon>
        <taxon>Kineococcus</taxon>
    </lineage>
</organism>
<gene>
    <name evidence="4" type="ORF">AB2L27_06365</name>
</gene>
<evidence type="ECO:0000313" key="5">
    <source>
        <dbReference type="Proteomes" id="UP001565927"/>
    </source>
</evidence>
<evidence type="ECO:0000256" key="2">
    <source>
        <dbReference type="ARBA" id="ARBA00022801"/>
    </source>
</evidence>
<dbReference type="EMBL" id="JBGFTU010000006">
    <property type="protein sequence ID" value="MEZ0164387.1"/>
    <property type="molecule type" value="Genomic_DNA"/>
</dbReference>
<dbReference type="RefSeq" id="WP_370440635.1">
    <property type="nucleotide sequence ID" value="NZ_JBGFTU010000006.1"/>
</dbReference>
<proteinExistence type="inferred from homology"/>
<comment type="caution">
    <text evidence="4">The sequence shown here is derived from an EMBL/GenBank/DDBJ whole genome shotgun (WGS) entry which is preliminary data.</text>
</comment>
<evidence type="ECO:0000256" key="1">
    <source>
        <dbReference type="ARBA" id="ARBA00008779"/>
    </source>
</evidence>